<feature type="region of interest" description="Disordered" evidence="7">
    <location>
        <begin position="1"/>
        <end position="20"/>
    </location>
</feature>
<dbReference type="Pfam" id="PF00107">
    <property type="entry name" value="ADH_zinc_N"/>
    <property type="match status" value="1"/>
</dbReference>
<evidence type="ECO:0000256" key="7">
    <source>
        <dbReference type="SAM" id="MobiDB-lite"/>
    </source>
</evidence>
<reference evidence="9 10" key="1">
    <citation type="submission" date="2018-07" db="EMBL/GenBank/DDBJ databases">
        <title>Sequencing the genomes of 1000 actinobacteria strains.</title>
        <authorList>
            <person name="Klenk H.-P."/>
        </authorList>
    </citation>
    <scope>NUCLEOTIDE SEQUENCE [LARGE SCALE GENOMIC DNA]</scope>
    <source>
        <strain evidence="9 10">DSM 14442</strain>
    </source>
</reference>
<dbReference type="GO" id="GO:0051903">
    <property type="term" value="F:S-(hydroxymethyl)glutathione dehydrogenase [NAD(P)+] activity"/>
    <property type="evidence" value="ECO:0007669"/>
    <property type="project" value="TreeGrafter"/>
</dbReference>
<comment type="similarity">
    <text evidence="1 6">Belongs to the zinc-containing alcohol dehydrogenase family.</text>
</comment>
<comment type="cofactor">
    <cofactor evidence="6">
        <name>Zn(2+)</name>
        <dbReference type="ChEBI" id="CHEBI:29105"/>
    </cofactor>
</comment>
<feature type="domain" description="Enoyl reductase (ER)" evidence="8">
    <location>
        <begin position="32"/>
        <end position="391"/>
    </location>
</feature>
<evidence type="ECO:0000256" key="1">
    <source>
        <dbReference type="ARBA" id="ARBA00008072"/>
    </source>
</evidence>
<dbReference type="SUPFAM" id="SSF51735">
    <property type="entry name" value="NAD(P)-binding Rossmann-fold domains"/>
    <property type="match status" value="1"/>
</dbReference>
<dbReference type="Pfam" id="PF08240">
    <property type="entry name" value="ADH_N"/>
    <property type="match status" value="1"/>
</dbReference>
<keyword evidence="4" id="KW-0560">Oxidoreductase</keyword>
<dbReference type="InterPro" id="IPR023921">
    <property type="entry name" value="ADH_Zn_actinomycetes"/>
</dbReference>
<dbReference type="SMART" id="SM00829">
    <property type="entry name" value="PKS_ER"/>
    <property type="match status" value="1"/>
</dbReference>
<organism evidence="9 10">
    <name type="scientific">Citricoccus muralis</name>
    <dbReference type="NCBI Taxonomy" id="169134"/>
    <lineage>
        <taxon>Bacteria</taxon>
        <taxon>Bacillati</taxon>
        <taxon>Actinomycetota</taxon>
        <taxon>Actinomycetes</taxon>
        <taxon>Micrococcales</taxon>
        <taxon>Micrococcaceae</taxon>
        <taxon>Citricoccus</taxon>
    </lineage>
</organism>
<dbReference type="SUPFAM" id="SSF50129">
    <property type="entry name" value="GroES-like"/>
    <property type="match status" value="2"/>
</dbReference>
<dbReference type="InterPro" id="IPR013154">
    <property type="entry name" value="ADH-like_N"/>
</dbReference>
<dbReference type="InterPro" id="IPR020843">
    <property type="entry name" value="ER"/>
</dbReference>
<dbReference type="InterPro" id="IPR002328">
    <property type="entry name" value="ADH_Zn_CS"/>
</dbReference>
<evidence type="ECO:0000256" key="3">
    <source>
        <dbReference type="ARBA" id="ARBA00022833"/>
    </source>
</evidence>
<dbReference type="InterPro" id="IPR013149">
    <property type="entry name" value="ADH-like_C"/>
</dbReference>
<evidence type="ECO:0000313" key="10">
    <source>
        <dbReference type="Proteomes" id="UP000256727"/>
    </source>
</evidence>
<dbReference type="Proteomes" id="UP000256727">
    <property type="component" value="Unassembled WGS sequence"/>
</dbReference>
<evidence type="ECO:0000256" key="4">
    <source>
        <dbReference type="ARBA" id="ARBA00023002"/>
    </source>
</evidence>
<dbReference type="PROSITE" id="PS00059">
    <property type="entry name" value="ADH_ZINC"/>
    <property type="match status" value="1"/>
</dbReference>
<dbReference type="PANTHER" id="PTHR43880">
    <property type="entry name" value="ALCOHOL DEHYDROGENASE"/>
    <property type="match status" value="1"/>
</dbReference>
<evidence type="ECO:0000256" key="6">
    <source>
        <dbReference type="RuleBase" id="RU361277"/>
    </source>
</evidence>
<evidence type="ECO:0000256" key="2">
    <source>
        <dbReference type="ARBA" id="ARBA00022723"/>
    </source>
</evidence>
<dbReference type="GO" id="GO:0008270">
    <property type="term" value="F:zinc ion binding"/>
    <property type="evidence" value="ECO:0007669"/>
    <property type="project" value="InterPro"/>
</dbReference>
<accession>A0A3D9LH88</accession>
<dbReference type="RefSeq" id="WP_115932881.1">
    <property type="nucleotide sequence ID" value="NZ_QREH01000001.1"/>
</dbReference>
<keyword evidence="5" id="KW-0520">NAD</keyword>
<dbReference type="InterPro" id="IPR011032">
    <property type="entry name" value="GroES-like_sf"/>
</dbReference>
<dbReference type="OrthoDB" id="334894at2"/>
<keyword evidence="10" id="KW-1185">Reference proteome</keyword>
<dbReference type="GO" id="GO:0005829">
    <property type="term" value="C:cytosol"/>
    <property type="evidence" value="ECO:0007669"/>
    <property type="project" value="TreeGrafter"/>
</dbReference>
<dbReference type="NCBIfam" id="TIGR03989">
    <property type="entry name" value="Rxyl_3153"/>
    <property type="match status" value="1"/>
</dbReference>
<keyword evidence="2 6" id="KW-0479">Metal-binding</keyword>
<dbReference type="AlphaFoldDB" id="A0A3D9LH88"/>
<dbReference type="CDD" id="cd08279">
    <property type="entry name" value="Zn_ADH_class_III"/>
    <property type="match status" value="1"/>
</dbReference>
<feature type="compositionally biased region" description="Polar residues" evidence="7">
    <location>
        <begin position="1"/>
        <end position="13"/>
    </location>
</feature>
<evidence type="ECO:0000256" key="5">
    <source>
        <dbReference type="ARBA" id="ARBA00023027"/>
    </source>
</evidence>
<dbReference type="InterPro" id="IPR036291">
    <property type="entry name" value="NAD(P)-bd_dom_sf"/>
</dbReference>
<dbReference type="EMBL" id="QREH01000001">
    <property type="protein sequence ID" value="REE05036.1"/>
    <property type="molecule type" value="Genomic_DNA"/>
</dbReference>
<evidence type="ECO:0000313" key="9">
    <source>
        <dbReference type="EMBL" id="REE05036.1"/>
    </source>
</evidence>
<protein>
    <submittedName>
        <fullName evidence="9">S-(Hydroxymethyl)glutathione dehydrogenase/alcohol dehydrogenase</fullName>
    </submittedName>
</protein>
<sequence length="394" mass="41559">MAITTPTAASEQPTSVTTGGATLTTRAAVARGPHDGWQVTDLRLDPPKEHEVRVKLHASGLCHSDHHITAGDAPVRFPIVGGHEGAGIVESVGPSVTRVKPGDRVVCAYIPACGYCRPCSTGHQNMCVKGLNAGTGMFLDDTFRFHDSDGEDVGGFCTLGTFSQYTVLSEYAAVPLPDDIPFELGALVGCGVPTGWGSAVYAAEVRAGDTVVIFGAGGVGSNAVQGARYAGAKNVIVVDPVAFKRESALELFGATHAFATAQEAHDFVVETTWGQLADKVIITADAVTQEMANAGIAMTGKGGKLTITSVGHLNEQAVTIHAGLLISYQRQIRGALFGDCNPLYDIPKLLGLYRTGDLKLEELITRKYTLDEVNTAYEDLLAGRNIRGIIVHEQ</sequence>
<dbReference type="Gene3D" id="3.90.180.10">
    <property type="entry name" value="Medium-chain alcohol dehydrogenases, catalytic domain"/>
    <property type="match status" value="1"/>
</dbReference>
<gene>
    <name evidence="9" type="ORF">C8E99_2895</name>
</gene>
<comment type="caution">
    <text evidence="9">The sequence shown here is derived from an EMBL/GenBank/DDBJ whole genome shotgun (WGS) entry which is preliminary data.</text>
</comment>
<dbReference type="Gene3D" id="3.40.50.720">
    <property type="entry name" value="NAD(P)-binding Rossmann-like Domain"/>
    <property type="match status" value="1"/>
</dbReference>
<dbReference type="PANTHER" id="PTHR43880:SF12">
    <property type="entry name" value="ALCOHOL DEHYDROGENASE CLASS-3"/>
    <property type="match status" value="1"/>
</dbReference>
<keyword evidence="3 6" id="KW-0862">Zinc</keyword>
<proteinExistence type="inferred from homology"/>
<evidence type="ECO:0000259" key="8">
    <source>
        <dbReference type="SMART" id="SM00829"/>
    </source>
</evidence>
<name>A0A3D9LH88_9MICC</name>
<dbReference type="GO" id="GO:0046294">
    <property type="term" value="P:formaldehyde catabolic process"/>
    <property type="evidence" value="ECO:0007669"/>
    <property type="project" value="TreeGrafter"/>
</dbReference>